<proteinExistence type="inferred from homology"/>
<gene>
    <name evidence="5" type="primary">slbp2</name>
    <name evidence="5" type="ORF">TNCT_95941</name>
</gene>
<dbReference type="Pfam" id="PF15247">
    <property type="entry name" value="SLBP_RNA_bind"/>
    <property type="match status" value="1"/>
</dbReference>
<dbReference type="EMBL" id="BMAO01020474">
    <property type="protein sequence ID" value="GFQ67625.1"/>
    <property type="molecule type" value="Genomic_DNA"/>
</dbReference>
<feature type="region of interest" description="Disordered" evidence="3">
    <location>
        <begin position="123"/>
        <end position="155"/>
    </location>
</feature>
<evidence type="ECO:0000256" key="2">
    <source>
        <dbReference type="ARBA" id="ARBA00022884"/>
    </source>
</evidence>
<feature type="domain" description="Histone RNA hairpin-binding protein RNA-binding" evidence="4">
    <location>
        <begin position="204"/>
        <end position="272"/>
    </location>
</feature>
<dbReference type="InterPro" id="IPR038294">
    <property type="entry name" value="SLBP_RNA_bind_sf"/>
</dbReference>
<dbReference type="FunFam" id="1.10.8.1120:FF:000001">
    <property type="entry name" value="Histone RNA hairpin-binding protein-like"/>
    <property type="match status" value="1"/>
</dbReference>
<feature type="compositionally biased region" description="Acidic residues" evidence="3">
    <location>
        <begin position="277"/>
        <end position="288"/>
    </location>
</feature>
<feature type="compositionally biased region" description="Basic residues" evidence="3">
    <location>
        <begin position="135"/>
        <end position="144"/>
    </location>
</feature>
<evidence type="ECO:0000259" key="4">
    <source>
        <dbReference type="Pfam" id="PF15247"/>
    </source>
</evidence>
<feature type="compositionally biased region" description="Basic and acidic residues" evidence="3">
    <location>
        <begin position="196"/>
        <end position="206"/>
    </location>
</feature>
<evidence type="ECO:0000256" key="1">
    <source>
        <dbReference type="ARBA" id="ARBA00006151"/>
    </source>
</evidence>
<name>A0A8X6K7H7_TRICU</name>
<organism evidence="5 6">
    <name type="scientific">Trichonephila clavata</name>
    <name type="common">Joro spider</name>
    <name type="synonym">Nephila clavata</name>
    <dbReference type="NCBI Taxonomy" id="2740835"/>
    <lineage>
        <taxon>Eukaryota</taxon>
        <taxon>Metazoa</taxon>
        <taxon>Ecdysozoa</taxon>
        <taxon>Arthropoda</taxon>
        <taxon>Chelicerata</taxon>
        <taxon>Arachnida</taxon>
        <taxon>Araneae</taxon>
        <taxon>Araneomorphae</taxon>
        <taxon>Entelegynae</taxon>
        <taxon>Araneoidea</taxon>
        <taxon>Nephilidae</taxon>
        <taxon>Trichonephila</taxon>
    </lineage>
</organism>
<reference evidence="5" key="1">
    <citation type="submission" date="2020-07" db="EMBL/GenBank/DDBJ databases">
        <title>Multicomponent nature underlies the extraordinary mechanical properties of spider dragline silk.</title>
        <authorList>
            <person name="Kono N."/>
            <person name="Nakamura H."/>
            <person name="Mori M."/>
            <person name="Yoshida Y."/>
            <person name="Ohtoshi R."/>
            <person name="Malay A.D."/>
            <person name="Moran D.A.P."/>
            <person name="Tomita M."/>
            <person name="Numata K."/>
            <person name="Arakawa K."/>
        </authorList>
    </citation>
    <scope>NUCLEOTIDE SEQUENCE</scope>
</reference>
<dbReference type="GO" id="GO:0071204">
    <property type="term" value="C:histone pre-mRNA 3'end processing complex"/>
    <property type="evidence" value="ECO:0007669"/>
    <property type="project" value="TreeGrafter"/>
</dbReference>
<dbReference type="GO" id="GO:0007076">
    <property type="term" value="P:mitotic chromosome condensation"/>
    <property type="evidence" value="ECO:0007669"/>
    <property type="project" value="UniProtKB-ARBA"/>
</dbReference>
<evidence type="ECO:0000256" key="3">
    <source>
        <dbReference type="SAM" id="MobiDB-lite"/>
    </source>
</evidence>
<evidence type="ECO:0000313" key="5">
    <source>
        <dbReference type="EMBL" id="GFQ67625.1"/>
    </source>
</evidence>
<protein>
    <submittedName>
        <fullName evidence="5">Oocyte-specific histone RNA stem-loop-binding protein 2</fullName>
    </submittedName>
</protein>
<keyword evidence="6" id="KW-1185">Reference proteome</keyword>
<dbReference type="GO" id="GO:0051028">
    <property type="term" value="P:mRNA transport"/>
    <property type="evidence" value="ECO:0007669"/>
    <property type="project" value="TreeGrafter"/>
</dbReference>
<feature type="compositionally biased region" description="Polar residues" evidence="3">
    <location>
        <begin position="26"/>
        <end position="36"/>
    </location>
</feature>
<dbReference type="Gene3D" id="1.10.8.1120">
    <property type="entry name" value="Histone RNA hairpin-binding protein RNA-binding domain"/>
    <property type="match status" value="1"/>
</dbReference>
<dbReference type="PANTHER" id="PTHR17408:SF0">
    <property type="entry name" value="HISTONE RNA HAIRPIN-BINDING PROTEIN"/>
    <property type="match status" value="1"/>
</dbReference>
<dbReference type="GO" id="GO:0003729">
    <property type="term" value="F:mRNA binding"/>
    <property type="evidence" value="ECO:0007669"/>
    <property type="project" value="InterPro"/>
</dbReference>
<keyword evidence="2" id="KW-0694">RNA-binding</keyword>
<feature type="compositionally biased region" description="Basic and acidic residues" evidence="3">
    <location>
        <begin position="37"/>
        <end position="46"/>
    </location>
</feature>
<feature type="region of interest" description="Disordered" evidence="3">
    <location>
        <begin position="1"/>
        <end position="60"/>
    </location>
</feature>
<sequence length="295" mass="33684">MSSNRARRNPGNNRSYNRARPGYSKQFDNNDTASKSPSKERYDLRSSIKSKNGSDFPDTFLKPSNYRLSWAEMCEAADNSVDISQILEENSVSSPMKNLSVASPNKGNSDILEGQGFVDKRGITSFDDVANNKSPRPKSGKKRERNIEKSPGFITLSPSTNGIKRRLGWTRNKYFADDASTTSSSMYSSDNEQDNEGSKKCYETDPSVLERRQKQINYGKNTKGYKLYLEAIPKFRRGPDDIVTPKKHIQYSRRSWDSQIKIWRRRLHEWDPKTTSDEEEEDDADVDLSDMVGMV</sequence>
<comment type="caution">
    <text evidence="5">The sequence shown here is derived from an EMBL/GenBank/DDBJ whole genome shotgun (WGS) entry which is preliminary data.</text>
</comment>
<feature type="compositionally biased region" description="Low complexity" evidence="3">
    <location>
        <begin position="180"/>
        <end position="189"/>
    </location>
</feature>
<accession>A0A8X6K7H7</accession>
<dbReference type="OrthoDB" id="265795at2759"/>
<dbReference type="GO" id="GO:0006398">
    <property type="term" value="P:mRNA 3'-end processing by stem-loop binding and cleavage"/>
    <property type="evidence" value="ECO:0007669"/>
    <property type="project" value="TreeGrafter"/>
</dbReference>
<dbReference type="GO" id="GO:0071207">
    <property type="term" value="F:histone pre-mRNA stem-loop binding"/>
    <property type="evidence" value="ECO:0007669"/>
    <property type="project" value="TreeGrafter"/>
</dbReference>
<dbReference type="GO" id="GO:0005737">
    <property type="term" value="C:cytoplasm"/>
    <property type="evidence" value="ECO:0007669"/>
    <property type="project" value="TreeGrafter"/>
</dbReference>
<feature type="region of interest" description="Disordered" evidence="3">
    <location>
        <begin position="271"/>
        <end position="295"/>
    </location>
</feature>
<dbReference type="InterPro" id="IPR026502">
    <property type="entry name" value="SLBP1/SLBP2"/>
</dbReference>
<comment type="similarity">
    <text evidence="1">Belongs to the SLBP family.</text>
</comment>
<dbReference type="Proteomes" id="UP000887116">
    <property type="component" value="Unassembled WGS sequence"/>
</dbReference>
<feature type="region of interest" description="Disordered" evidence="3">
    <location>
        <begin position="180"/>
        <end position="206"/>
    </location>
</feature>
<dbReference type="AlphaFoldDB" id="A0A8X6K7H7"/>
<dbReference type="InterPro" id="IPR029344">
    <property type="entry name" value="SLBP_RNA_bind"/>
</dbReference>
<evidence type="ECO:0000313" key="6">
    <source>
        <dbReference type="Proteomes" id="UP000887116"/>
    </source>
</evidence>
<dbReference type="PANTHER" id="PTHR17408">
    <property type="entry name" value="HISTONE RNA HAIRPIN-BINDING PROTEIN"/>
    <property type="match status" value="1"/>
</dbReference>